<reference evidence="2" key="2">
    <citation type="journal article" date="2023" name="IMA Fungus">
        <title>Comparative genomic study of the Penicillium genus elucidates a diverse pangenome and 15 lateral gene transfer events.</title>
        <authorList>
            <person name="Petersen C."/>
            <person name="Sorensen T."/>
            <person name="Nielsen M.R."/>
            <person name="Sondergaard T.E."/>
            <person name="Sorensen J.L."/>
            <person name="Fitzpatrick D.A."/>
            <person name="Frisvad J.C."/>
            <person name="Nielsen K.L."/>
        </authorList>
    </citation>
    <scope>NUCLEOTIDE SEQUENCE</scope>
    <source>
        <strain evidence="2">IBT 23319</strain>
    </source>
</reference>
<dbReference type="GeneID" id="81385180"/>
<feature type="chain" id="PRO_5040880769" evidence="1">
    <location>
        <begin position="20"/>
        <end position="150"/>
    </location>
</feature>
<dbReference type="RefSeq" id="XP_056499454.1">
    <property type="nucleotide sequence ID" value="XM_056646013.1"/>
</dbReference>
<dbReference type="Proteomes" id="UP001147733">
    <property type="component" value="Unassembled WGS sequence"/>
</dbReference>
<dbReference type="OrthoDB" id="4490284at2759"/>
<proteinExistence type="predicted"/>
<evidence type="ECO:0000256" key="1">
    <source>
        <dbReference type="SAM" id="SignalP"/>
    </source>
</evidence>
<feature type="signal peptide" evidence="1">
    <location>
        <begin position="1"/>
        <end position="19"/>
    </location>
</feature>
<organism evidence="2 3">
    <name type="scientific">Penicillium citrinum</name>
    <dbReference type="NCBI Taxonomy" id="5077"/>
    <lineage>
        <taxon>Eukaryota</taxon>
        <taxon>Fungi</taxon>
        <taxon>Dikarya</taxon>
        <taxon>Ascomycota</taxon>
        <taxon>Pezizomycotina</taxon>
        <taxon>Eurotiomycetes</taxon>
        <taxon>Eurotiomycetidae</taxon>
        <taxon>Eurotiales</taxon>
        <taxon>Aspergillaceae</taxon>
        <taxon>Penicillium</taxon>
    </lineage>
</organism>
<gene>
    <name evidence="2" type="ORF">N7469_007095</name>
</gene>
<dbReference type="Gene3D" id="2.80.10.50">
    <property type="match status" value="1"/>
</dbReference>
<evidence type="ECO:0000313" key="3">
    <source>
        <dbReference type="Proteomes" id="UP001147733"/>
    </source>
</evidence>
<dbReference type="EMBL" id="JAPQKT010000006">
    <property type="protein sequence ID" value="KAJ5227089.1"/>
    <property type="molecule type" value="Genomic_DNA"/>
</dbReference>
<protein>
    <submittedName>
        <fullName evidence="2">Uncharacterized protein</fullName>
    </submittedName>
</protein>
<accession>A0A9W9TLL6</accession>
<keyword evidence="1" id="KW-0732">Signal</keyword>
<dbReference type="AlphaFoldDB" id="A0A9W9TLL6"/>
<name>A0A9W9TLL6_PENCI</name>
<keyword evidence="3" id="KW-1185">Reference proteome</keyword>
<sequence length="150" mass="16438">MKTFFALGALAALCQSALSLNEGTYTIGSELSQGYEILGETEGQGPLSFSPKKNHPGQTWFFTPTGNSKRDFLIHNTLGGYINCSDQEGAQCFAGEEEEVYTVELADEGKNSYELVAKKSGYFLRTDGDNLRVAAFDQSPNERFILISTQ</sequence>
<evidence type="ECO:0000313" key="2">
    <source>
        <dbReference type="EMBL" id="KAJ5227089.1"/>
    </source>
</evidence>
<comment type="caution">
    <text evidence="2">The sequence shown here is derived from an EMBL/GenBank/DDBJ whole genome shotgun (WGS) entry which is preliminary data.</text>
</comment>
<reference evidence="2" key="1">
    <citation type="submission" date="2022-11" db="EMBL/GenBank/DDBJ databases">
        <authorList>
            <person name="Petersen C."/>
        </authorList>
    </citation>
    <scope>NUCLEOTIDE SEQUENCE</scope>
    <source>
        <strain evidence="2">IBT 23319</strain>
    </source>
</reference>